<accession>A0A0F8WMH4</accession>
<organism evidence="1">
    <name type="scientific">marine sediment metagenome</name>
    <dbReference type="NCBI Taxonomy" id="412755"/>
    <lineage>
        <taxon>unclassified sequences</taxon>
        <taxon>metagenomes</taxon>
        <taxon>ecological metagenomes</taxon>
    </lineage>
</organism>
<proteinExistence type="predicted"/>
<comment type="caution">
    <text evidence="1">The sequence shown here is derived from an EMBL/GenBank/DDBJ whole genome shotgun (WGS) entry which is preliminary data.</text>
</comment>
<feature type="non-terminal residue" evidence="1">
    <location>
        <position position="1"/>
    </location>
</feature>
<dbReference type="AlphaFoldDB" id="A0A0F8WMH4"/>
<name>A0A0F8WMH4_9ZZZZ</name>
<sequence>FTAPGGGYGTAGTKGQGGAGTVGAAYGSADLTVISHGGAGAGNAANPIGAAGQGRDSGGIAMIFAKTVASPTGAASMTGQNGDAGSDRGGGAGSGGAVLIVCESGTLGTNKFTAAGGTGGVGTTGEDGGNGGVGRIAVHHSGTVTGTTSPTFDDTTDSSLVETTGNFLAFL</sequence>
<evidence type="ECO:0008006" key="2">
    <source>
        <dbReference type="Google" id="ProtNLM"/>
    </source>
</evidence>
<gene>
    <name evidence="1" type="ORF">LCGC14_3135120</name>
</gene>
<dbReference type="EMBL" id="LAZR01068545">
    <property type="protein sequence ID" value="KKK49435.1"/>
    <property type="molecule type" value="Genomic_DNA"/>
</dbReference>
<evidence type="ECO:0000313" key="1">
    <source>
        <dbReference type="EMBL" id="KKK49435.1"/>
    </source>
</evidence>
<protein>
    <recommendedName>
        <fullName evidence="2">PE-PGRS family protein</fullName>
    </recommendedName>
</protein>
<reference evidence="1" key="1">
    <citation type="journal article" date="2015" name="Nature">
        <title>Complex archaea that bridge the gap between prokaryotes and eukaryotes.</title>
        <authorList>
            <person name="Spang A."/>
            <person name="Saw J.H."/>
            <person name="Jorgensen S.L."/>
            <person name="Zaremba-Niedzwiedzka K."/>
            <person name="Martijn J."/>
            <person name="Lind A.E."/>
            <person name="van Eijk R."/>
            <person name="Schleper C."/>
            <person name="Guy L."/>
            <person name="Ettema T.J."/>
        </authorList>
    </citation>
    <scope>NUCLEOTIDE SEQUENCE</scope>
</reference>